<reference evidence="9 10" key="1">
    <citation type="submission" date="2012-02" db="EMBL/GenBank/DDBJ databases">
        <title>Complete genome sequence of Caldilinea aerophila DSM 14535 (= NBRC 102666).</title>
        <authorList>
            <person name="Oguchi A."/>
            <person name="Hosoyama A."/>
            <person name="Sekine M."/>
            <person name="Fukai R."/>
            <person name="Kato Y."/>
            <person name="Nakamura S."/>
            <person name="Hanada S."/>
            <person name="Yamazaki S."/>
            <person name="Fujita N."/>
        </authorList>
    </citation>
    <scope>NUCLEOTIDE SEQUENCE [LARGE SCALE GENOMIC DNA]</scope>
    <source>
        <strain evidence="10">DSM 14535 / JCM 11387 / NBRC 104270 / STL-6-O1</strain>
    </source>
</reference>
<proteinExistence type="predicted"/>
<feature type="transmembrane region" description="Helical" evidence="6">
    <location>
        <begin position="786"/>
        <end position="819"/>
    </location>
</feature>
<feature type="transmembrane region" description="Helical" evidence="6">
    <location>
        <begin position="384"/>
        <end position="403"/>
    </location>
</feature>
<evidence type="ECO:0000256" key="5">
    <source>
        <dbReference type="ARBA" id="ARBA00023136"/>
    </source>
</evidence>
<feature type="domain" description="ABC3 transporter permease C-terminal" evidence="7">
    <location>
        <begin position="748"/>
        <end position="865"/>
    </location>
</feature>
<feature type="transmembrane region" description="Helical" evidence="6">
    <location>
        <begin position="38"/>
        <end position="57"/>
    </location>
</feature>
<comment type="subcellular location">
    <subcellularLocation>
        <location evidence="1">Cell membrane</location>
        <topology evidence="1">Multi-pass membrane protein</topology>
    </subcellularLocation>
</comment>
<evidence type="ECO:0000256" key="4">
    <source>
        <dbReference type="ARBA" id="ARBA00022989"/>
    </source>
</evidence>
<evidence type="ECO:0000256" key="6">
    <source>
        <dbReference type="SAM" id="Phobius"/>
    </source>
</evidence>
<dbReference type="EMBL" id="AP012337">
    <property type="protein sequence ID" value="BAM01780.1"/>
    <property type="molecule type" value="Genomic_DNA"/>
</dbReference>
<evidence type="ECO:0000256" key="3">
    <source>
        <dbReference type="ARBA" id="ARBA00022692"/>
    </source>
</evidence>
<dbReference type="eggNOG" id="COG0577">
    <property type="taxonomic scope" value="Bacteria"/>
</dbReference>
<feature type="transmembrane region" description="Helical" evidence="6">
    <location>
        <begin position="281"/>
        <end position="305"/>
    </location>
</feature>
<feature type="transmembrane region" description="Helical" evidence="6">
    <location>
        <begin position="839"/>
        <end position="858"/>
    </location>
</feature>
<dbReference type="GO" id="GO:0005886">
    <property type="term" value="C:plasma membrane"/>
    <property type="evidence" value="ECO:0007669"/>
    <property type="project" value="UniProtKB-SubCell"/>
</dbReference>
<feature type="transmembrane region" description="Helical" evidence="6">
    <location>
        <begin position="450"/>
        <end position="482"/>
    </location>
</feature>
<dbReference type="InterPro" id="IPR025857">
    <property type="entry name" value="MacB_PCD"/>
</dbReference>
<accession>I0I942</accession>
<feature type="domain" description="MacB-like periplasmic core" evidence="8">
    <location>
        <begin position="504"/>
        <end position="712"/>
    </location>
</feature>
<evidence type="ECO:0000256" key="2">
    <source>
        <dbReference type="ARBA" id="ARBA00022475"/>
    </source>
</evidence>
<dbReference type="Pfam" id="PF12704">
    <property type="entry name" value="MacB_PCD"/>
    <property type="match status" value="2"/>
</dbReference>
<feature type="domain" description="MacB-like periplasmic core" evidence="8">
    <location>
        <begin position="37"/>
        <end position="252"/>
    </location>
</feature>
<name>I0I942_CALAS</name>
<gene>
    <name evidence="9" type="ordered locus">CLDAP_37400</name>
</gene>
<dbReference type="PANTHER" id="PTHR30287:SF2">
    <property type="entry name" value="BLL1001 PROTEIN"/>
    <property type="match status" value="1"/>
</dbReference>
<dbReference type="InterPro" id="IPR003838">
    <property type="entry name" value="ABC3_permease_C"/>
</dbReference>
<feature type="transmembrane region" description="Helical" evidence="6">
    <location>
        <begin position="325"/>
        <end position="350"/>
    </location>
</feature>
<evidence type="ECO:0000259" key="7">
    <source>
        <dbReference type="Pfam" id="PF02687"/>
    </source>
</evidence>
<dbReference type="HOGENOM" id="CLU_012341_0_0_0"/>
<evidence type="ECO:0008006" key="11">
    <source>
        <dbReference type="Google" id="ProtNLM"/>
    </source>
</evidence>
<keyword evidence="10" id="KW-1185">Reference proteome</keyword>
<evidence type="ECO:0000313" key="9">
    <source>
        <dbReference type="EMBL" id="BAM01780.1"/>
    </source>
</evidence>
<feature type="transmembrane region" description="Helical" evidence="6">
    <location>
        <begin position="744"/>
        <end position="765"/>
    </location>
</feature>
<dbReference type="STRING" id="926550.CLDAP_37400"/>
<dbReference type="PANTHER" id="PTHR30287">
    <property type="entry name" value="MEMBRANE COMPONENT OF PREDICTED ABC SUPERFAMILY METABOLITE UPTAKE TRANSPORTER"/>
    <property type="match status" value="1"/>
</dbReference>
<dbReference type="Proteomes" id="UP000007880">
    <property type="component" value="Chromosome"/>
</dbReference>
<organism evidence="9 10">
    <name type="scientific">Caldilinea aerophila (strain DSM 14535 / JCM 11387 / NBRC 104270 / STL-6-O1)</name>
    <dbReference type="NCBI Taxonomy" id="926550"/>
    <lineage>
        <taxon>Bacteria</taxon>
        <taxon>Bacillati</taxon>
        <taxon>Chloroflexota</taxon>
        <taxon>Caldilineae</taxon>
        <taxon>Caldilineales</taxon>
        <taxon>Caldilineaceae</taxon>
        <taxon>Caldilinea</taxon>
    </lineage>
</organism>
<feature type="transmembrane region" description="Helical" evidence="6">
    <location>
        <begin position="503"/>
        <end position="527"/>
    </location>
</feature>
<keyword evidence="3 6" id="KW-0812">Transmembrane</keyword>
<dbReference type="Pfam" id="PF02687">
    <property type="entry name" value="FtsX"/>
    <property type="match status" value="2"/>
</dbReference>
<keyword evidence="5 6" id="KW-0472">Membrane</keyword>
<evidence type="ECO:0000256" key="1">
    <source>
        <dbReference type="ARBA" id="ARBA00004651"/>
    </source>
</evidence>
<feature type="domain" description="ABC3 transporter permease C-terminal" evidence="7">
    <location>
        <begin position="284"/>
        <end position="408"/>
    </location>
</feature>
<dbReference type="AlphaFoldDB" id="I0I942"/>
<dbReference type="InterPro" id="IPR038766">
    <property type="entry name" value="Membrane_comp_ABC_pdt"/>
</dbReference>
<protein>
    <recommendedName>
        <fullName evidence="11">ABC transporter permease</fullName>
    </recommendedName>
</protein>
<feature type="transmembrane region" description="Helical" evidence="6">
    <location>
        <begin position="424"/>
        <end position="444"/>
    </location>
</feature>
<evidence type="ECO:0000259" key="8">
    <source>
        <dbReference type="Pfam" id="PF12704"/>
    </source>
</evidence>
<dbReference type="KEGG" id="cap:CLDAP_37400"/>
<keyword evidence="4 6" id="KW-1133">Transmembrane helix</keyword>
<evidence type="ECO:0000313" key="10">
    <source>
        <dbReference type="Proteomes" id="UP000007880"/>
    </source>
</evidence>
<sequence length="872" mass="93886">MGQAEGNVMMTFAQAMHRFRPIYRQAWRHAWRRPLQSFFLIAGVAIGVAMIVAIDLANGSADRAFQLGAETVTGKATHQITGGPSGLDESVYARVRIEARYRLSAPVVESYVVAEELDGQPMRLFGVDPFAEAPFRSYLGPGDQAQGPAADYLGELMVQPNTVLLSADVARRYGLSVGDTITVRHGASHITLTIVGLLAPSDDLSRRALDGLLATDIAAAQEVLGKVGRIDRIDLIVPPGEEGEAILQRIAAVLPPGARIDPTTARTGAVSEMTAAFQLNLTALSLLALVVGAFLIYNTVSFSVVQRRPVLGSMRALGMTRNEIFLMILLEALLLGALGVLLGLGLGVLLGRGAVQLVTQTVNDLFFVVAVREVEIPASTLLKGALLGLAAAVIGAGFPAWEATSVPPAGAFRRSNVEERTRRALPWLSLAGIGAMLVGALLMIPEWNLVITFAGLFLSVIGMALLTPALTFLLMSGVEWVVRGRGVLLRMAPRTVTRSLSRIAVAVAALMIAVSVIIGVGVMIGSFRQTVVLWLDDVLQADIFISPPTLNSSRADMALDPALLERMAAFPGIVGAATTRGVDVVGVVKQQIVPIRLVAFSRDLSGPKRRYRSAIGDWQQTWDAVREGAILINEPMANRFGLRVGDQVRIQTDRGEEAFSIAGVTVDFDVRPTVFMDDAVYRRLYDDDRISAIALFVAPGVDVDAKVQEIRSALAGEQELLVRSNRGTRDNALEVFDRTFTITVALQLLATVVAFIGILSTLMSLQFERIREIGVLRATGMTRWQLWRLSLLETGLVGAAAGLLAMPTGYLLAVVLIYIINLRSFGWTLEMLLDPMEFVQAFLVAFVAALLAGLYPAWKIGNTPPAIAVRTE</sequence>
<keyword evidence="2" id="KW-1003">Cell membrane</keyword>